<evidence type="ECO:0000256" key="5">
    <source>
        <dbReference type="ARBA" id="ARBA00022982"/>
    </source>
</evidence>
<evidence type="ECO:0000313" key="11">
    <source>
        <dbReference type="Proteomes" id="UP001158049"/>
    </source>
</evidence>
<dbReference type="RefSeq" id="WP_283445028.1">
    <property type="nucleotide sequence ID" value="NZ_FXUL01000027.1"/>
</dbReference>
<gene>
    <name evidence="10" type="ORF">SAMN06295970_12754</name>
</gene>
<dbReference type="PANTHER" id="PTHR43112">
    <property type="entry name" value="FERREDOXIN"/>
    <property type="match status" value="1"/>
</dbReference>
<dbReference type="Pfam" id="PF00111">
    <property type="entry name" value="Fer2"/>
    <property type="match status" value="1"/>
</dbReference>
<keyword evidence="4" id="KW-0479">Metal-binding</keyword>
<reference evidence="10 11" key="1">
    <citation type="submission" date="2017-05" db="EMBL/GenBank/DDBJ databases">
        <authorList>
            <person name="Varghese N."/>
            <person name="Submissions S."/>
        </authorList>
    </citation>
    <scope>NUCLEOTIDE SEQUENCE [LARGE SCALE GENOMIC DNA]</scope>
    <source>
        <strain evidence="10 11">DSM 26001</strain>
    </source>
</reference>
<dbReference type="EMBL" id="FXUL01000027">
    <property type="protein sequence ID" value="SMP77854.1"/>
    <property type="molecule type" value="Genomic_DNA"/>
</dbReference>
<evidence type="ECO:0000256" key="2">
    <source>
        <dbReference type="ARBA" id="ARBA00022448"/>
    </source>
</evidence>
<dbReference type="PROSITE" id="PS51085">
    <property type="entry name" value="2FE2S_FER_2"/>
    <property type="match status" value="1"/>
</dbReference>
<evidence type="ECO:0000256" key="8">
    <source>
        <dbReference type="ARBA" id="ARBA00034078"/>
    </source>
</evidence>
<dbReference type="PANTHER" id="PTHR43112:SF3">
    <property type="entry name" value="FERREDOXIN-2, CHLOROPLASTIC"/>
    <property type="match status" value="1"/>
</dbReference>
<evidence type="ECO:0000256" key="7">
    <source>
        <dbReference type="ARBA" id="ARBA00023014"/>
    </source>
</evidence>
<dbReference type="InterPro" id="IPR012675">
    <property type="entry name" value="Beta-grasp_dom_sf"/>
</dbReference>
<keyword evidence="6" id="KW-0408">Iron</keyword>
<sequence length="98" mass="10659">MAGDTPVSITLVPQDWQFDAARNETLLLSAARAGIVLPSSCRNGTCRTCISRITGGQVHYLIEWPGLSAEEKRDGYILPCVACPQTDLTLENRAARRA</sequence>
<keyword evidence="7" id="KW-0411">Iron-sulfur</keyword>
<dbReference type="SUPFAM" id="SSF54292">
    <property type="entry name" value="2Fe-2S ferredoxin-like"/>
    <property type="match status" value="1"/>
</dbReference>
<comment type="similarity">
    <text evidence="1">Belongs to the 2Fe2S plant-type ferredoxin family.</text>
</comment>
<evidence type="ECO:0000256" key="3">
    <source>
        <dbReference type="ARBA" id="ARBA00022714"/>
    </source>
</evidence>
<accession>A0ABY1QQQ7</accession>
<dbReference type="InterPro" id="IPR001041">
    <property type="entry name" value="2Fe-2S_ferredoxin-type"/>
</dbReference>
<keyword evidence="11" id="KW-1185">Reference proteome</keyword>
<comment type="cofactor">
    <cofactor evidence="8">
        <name>[2Fe-2S] cluster</name>
        <dbReference type="ChEBI" id="CHEBI:190135"/>
    </cofactor>
</comment>
<dbReference type="Proteomes" id="UP001158049">
    <property type="component" value="Unassembled WGS sequence"/>
</dbReference>
<dbReference type="Gene3D" id="3.10.20.30">
    <property type="match status" value="1"/>
</dbReference>
<evidence type="ECO:0000256" key="1">
    <source>
        <dbReference type="ARBA" id="ARBA00007874"/>
    </source>
</evidence>
<evidence type="ECO:0000256" key="4">
    <source>
        <dbReference type="ARBA" id="ARBA00022723"/>
    </source>
</evidence>
<evidence type="ECO:0000313" key="10">
    <source>
        <dbReference type="EMBL" id="SMP77854.1"/>
    </source>
</evidence>
<evidence type="ECO:0000256" key="6">
    <source>
        <dbReference type="ARBA" id="ARBA00023004"/>
    </source>
</evidence>
<proteinExistence type="inferred from homology"/>
<protein>
    <submittedName>
        <fullName evidence="10">Ferredoxin</fullName>
    </submittedName>
</protein>
<dbReference type="CDD" id="cd00207">
    <property type="entry name" value="fer2"/>
    <property type="match status" value="1"/>
</dbReference>
<organism evidence="10 11">
    <name type="scientific">Noviherbaspirillum suwonense</name>
    <dbReference type="NCBI Taxonomy" id="1224511"/>
    <lineage>
        <taxon>Bacteria</taxon>
        <taxon>Pseudomonadati</taxon>
        <taxon>Pseudomonadota</taxon>
        <taxon>Betaproteobacteria</taxon>
        <taxon>Burkholderiales</taxon>
        <taxon>Oxalobacteraceae</taxon>
        <taxon>Noviherbaspirillum</taxon>
    </lineage>
</organism>
<dbReference type="InterPro" id="IPR036010">
    <property type="entry name" value="2Fe-2S_ferredoxin-like_sf"/>
</dbReference>
<comment type="caution">
    <text evidence="10">The sequence shown here is derived from an EMBL/GenBank/DDBJ whole genome shotgun (WGS) entry which is preliminary data.</text>
</comment>
<feature type="domain" description="2Fe-2S ferredoxin-type" evidence="9">
    <location>
        <begin position="7"/>
        <end position="96"/>
    </location>
</feature>
<name>A0ABY1QQQ7_9BURK</name>
<keyword evidence="2" id="KW-0813">Transport</keyword>
<keyword evidence="3" id="KW-0001">2Fe-2S</keyword>
<evidence type="ECO:0000259" key="9">
    <source>
        <dbReference type="PROSITE" id="PS51085"/>
    </source>
</evidence>
<keyword evidence="5" id="KW-0249">Electron transport</keyword>